<reference evidence="2" key="1">
    <citation type="journal article" date="2023" name="Antibiotics">
        <title>Prevalence and Molecular Characterization of Methicillin-Resistant Staphylococci (MRS) and Mammaliicocci (MRM) in Dromedary Camels from Algeria: First Detection of SCCmec-mecC Hybrid in Methicillin-Resistant Mammaliicoccus lentus.</title>
        <authorList>
            <person name="Belhout C."/>
            <person name="Boyen F."/>
            <person name="Vereecke N."/>
            <person name="Theuns S."/>
            <person name="Taibi N."/>
            <person name="Stegger M."/>
            <person name="de la Fe-Rodriguez P.Y."/>
            <person name="Bouayad L."/>
            <person name="Elgroud R."/>
            <person name="Butaye P."/>
        </authorList>
    </citation>
    <scope>NUCLEOTIDE SEQUENCE</scope>
    <source>
        <strain evidence="2">7048</strain>
    </source>
</reference>
<evidence type="ECO:0000313" key="3">
    <source>
        <dbReference type="Proteomes" id="UP001223261"/>
    </source>
</evidence>
<dbReference type="Gene3D" id="3.40.630.30">
    <property type="match status" value="1"/>
</dbReference>
<dbReference type="InterPro" id="IPR000182">
    <property type="entry name" value="GNAT_dom"/>
</dbReference>
<protein>
    <submittedName>
        <fullName evidence="2">GNAT family protein</fullName>
    </submittedName>
</protein>
<name>A0AAX3W385_MAMLE</name>
<accession>A0AAX3W385</accession>
<proteinExistence type="predicted"/>
<dbReference type="InterPro" id="IPR051531">
    <property type="entry name" value="N-acetyltransferase"/>
</dbReference>
<dbReference type="PROSITE" id="PS51186">
    <property type="entry name" value="GNAT"/>
    <property type="match status" value="1"/>
</dbReference>
<evidence type="ECO:0000259" key="1">
    <source>
        <dbReference type="PROSITE" id="PS51186"/>
    </source>
</evidence>
<evidence type="ECO:0000313" key="2">
    <source>
        <dbReference type="EMBL" id="WHI59467.1"/>
    </source>
</evidence>
<dbReference type="GO" id="GO:0016747">
    <property type="term" value="F:acyltransferase activity, transferring groups other than amino-acyl groups"/>
    <property type="evidence" value="ECO:0007669"/>
    <property type="project" value="InterPro"/>
</dbReference>
<dbReference type="Proteomes" id="UP001223261">
    <property type="component" value="Chromosome"/>
</dbReference>
<dbReference type="RefSeq" id="WP_016998765.1">
    <property type="nucleotide sequence ID" value="NZ_CABIVY010000007.1"/>
</dbReference>
<feature type="domain" description="N-acetyltransferase" evidence="1">
    <location>
        <begin position="18"/>
        <end position="178"/>
    </location>
</feature>
<dbReference type="InterPro" id="IPR016181">
    <property type="entry name" value="Acyl_CoA_acyltransferase"/>
</dbReference>
<dbReference type="GeneID" id="99675806"/>
<organism evidence="2 3">
    <name type="scientific">Mammaliicoccus lentus</name>
    <name type="common">Staphylococcus lentus</name>
    <dbReference type="NCBI Taxonomy" id="42858"/>
    <lineage>
        <taxon>Bacteria</taxon>
        <taxon>Bacillati</taxon>
        <taxon>Bacillota</taxon>
        <taxon>Bacilli</taxon>
        <taxon>Bacillales</taxon>
        <taxon>Staphylococcaceae</taxon>
        <taxon>Mammaliicoccus</taxon>
    </lineage>
</organism>
<dbReference type="SUPFAM" id="SSF55729">
    <property type="entry name" value="Acyl-CoA N-acyltransferases (Nat)"/>
    <property type="match status" value="1"/>
</dbReference>
<gene>
    <name evidence="2" type="ORF">PYH69_12180</name>
</gene>
<dbReference type="PANTHER" id="PTHR43792:SF1">
    <property type="entry name" value="N-ACETYLTRANSFERASE DOMAIN-CONTAINING PROTEIN"/>
    <property type="match status" value="1"/>
</dbReference>
<dbReference type="PANTHER" id="PTHR43792">
    <property type="entry name" value="GNAT FAMILY, PUTATIVE (AFU_ORTHOLOGUE AFUA_3G00765)-RELATED-RELATED"/>
    <property type="match status" value="1"/>
</dbReference>
<dbReference type="AlphaFoldDB" id="A0AAX3W385"/>
<dbReference type="Pfam" id="PF13302">
    <property type="entry name" value="Acetyltransf_3"/>
    <property type="match status" value="1"/>
</dbReference>
<sequence>MDLLVKLAEYQTMETERLILRPVSLEDTQSLFEYASNIENTTHVFPTHLSKDETREVITKYYLQSPLGKYGIILKENDKFIGTIDLRLEVDHKRAEIGYVINLKYSGNGYVTEAANQLLKLSFEEMGLNQVKGVHSTLNPKSGQVMKRLGMKKVGVMPKNRIHKDKIVDDVIYAITDNMYKENNKPKT</sequence>
<dbReference type="EMBL" id="CP118848">
    <property type="protein sequence ID" value="WHI59467.1"/>
    <property type="molecule type" value="Genomic_DNA"/>
</dbReference>